<proteinExistence type="inferred from homology"/>
<evidence type="ECO:0000313" key="11">
    <source>
        <dbReference type="Proteomes" id="UP000226079"/>
    </source>
</evidence>
<dbReference type="OrthoDB" id="9780560at2"/>
<keyword evidence="4 7" id="KW-1133">Transmembrane helix</keyword>
<dbReference type="RefSeq" id="WP_098461453.1">
    <property type="nucleotide sequence ID" value="NZ_PDJC01000001.1"/>
</dbReference>
<evidence type="ECO:0000259" key="8">
    <source>
        <dbReference type="Pfam" id="PF02687"/>
    </source>
</evidence>
<dbReference type="InterPro" id="IPR050250">
    <property type="entry name" value="Macrolide_Exporter_MacB"/>
</dbReference>
<feature type="domain" description="MacB-like periplasmic core" evidence="9">
    <location>
        <begin position="19"/>
        <end position="211"/>
    </location>
</feature>
<evidence type="ECO:0000256" key="3">
    <source>
        <dbReference type="ARBA" id="ARBA00022692"/>
    </source>
</evidence>
<feature type="transmembrane region" description="Helical" evidence="7">
    <location>
        <begin position="245"/>
        <end position="271"/>
    </location>
</feature>
<keyword evidence="3 7" id="KW-0812">Transmembrane</keyword>
<dbReference type="PANTHER" id="PTHR30572">
    <property type="entry name" value="MEMBRANE COMPONENT OF TRANSPORTER-RELATED"/>
    <property type="match status" value="1"/>
</dbReference>
<feature type="transmembrane region" description="Helical" evidence="7">
    <location>
        <begin position="729"/>
        <end position="758"/>
    </location>
</feature>
<feature type="transmembrane region" description="Helical" evidence="7">
    <location>
        <begin position="778"/>
        <end position="796"/>
    </location>
</feature>
<name>A0A2A9CWM3_9ACTN</name>
<feature type="domain" description="ABC3 transporter permease C-terminal" evidence="8">
    <location>
        <begin position="687"/>
        <end position="806"/>
    </location>
</feature>
<reference evidence="10 11" key="1">
    <citation type="submission" date="2017-10" db="EMBL/GenBank/DDBJ databases">
        <title>Sequencing the genomes of 1000 actinobacteria strains.</title>
        <authorList>
            <person name="Klenk H.-P."/>
        </authorList>
    </citation>
    <scope>NUCLEOTIDE SEQUENCE [LARGE SCALE GENOMIC DNA]</scope>
    <source>
        <strain evidence="10 11">DSM 15597</strain>
    </source>
</reference>
<dbReference type="InterPro" id="IPR003838">
    <property type="entry name" value="ABC3_permease_C"/>
</dbReference>
<keyword evidence="5 7" id="KW-0472">Membrane</keyword>
<dbReference type="Proteomes" id="UP000226079">
    <property type="component" value="Unassembled WGS sequence"/>
</dbReference>
<organism evidence="10 11">
    <name type="scientific">Propionicimonas paludicola</name>
    <dbReference type="NCBI Taxonomy" id="185243"/>
    <lineage>
        <taxon>Bacteria</taxon>
        <taxon>Bacillati</taxon>
        <taxon>Actinomycetota</taxon>
        <taxon>Actinomycetes</taxon>
        <taxon>Propionibacteriales</taxon>
        <taxon>Nocardioidaceae</taxon>
        <taxon>Propionicimonas</taxon>
    </lineage>
</organism>
<dbReference type="PANTHER" id="PTHR30572:SF4">
    <property type="entry name" value="ABC TRANSPORTER PERMEASE YTRF"/>
    <property type="match status" value="1"/>
</dbReference>
<sequence length="813" mass="83326">MLRQAWSEVRRHPGRFISTMLAIAISVAFLAGSSVLVATEAQAQGKAANLAIAKADLVVSAKDEPVPGLAAVIARVPGVGIVNPVAASSEVVTNGAVSQLLQLFVPPPEPLRWSKLVDGRWPTGADDIALSSAVARSLNVGIGQSIRVAGRDTKLTVVGLTDEPAGMFVKTGYTSMARLSQDGWTEDSAVEWAISLVPGANLDQVLDALNAELATAAPKAKAESAQVVRDRQASRVAGDMDAFNVVLWVGAAASVVVGMITIANTFTITLAQRRRQIGLLRAVGASAAQVRTRFLAEAALLGVIGSLIGTLAGIGIAVGITAWSTALYWGLALPWPRMALAFGIGVLVAVVAAIVPVMRGTKVAPVEALQPELSVDERKRAGVVRAVICGLLFVAGLGLAAFSVSRSDPNALIYAIGAATLISLGVLFGGSLFVPGLLRLLGRGVRRFGTVPLLAANNTERNPRRATATATALMLAVGLVVTMQVTTASLRASVLGELEVRFPVDLQVAWRDGDGNPTTVPADVRQQLAAVSGVTDTVELSAGLAQLGQNDGRQVTLLGAAPKVPSVVGVPVAVDDQRVLVPPSMAKELPANLEVKGSSGSVKLQVVGSKVVADGQAMVSAANLTKITKAAPAAVVWLSVPDRSQALSVLVGVNEAAGDQNRVTGSLVEASAYESVMNLLVAITTGLLGVAVVIALIGVSNTLGLSVLERTRESGLLRALGLQATSLRAMLTIEALEVAVIGVLVGTVAGAGFGWLAIAALGRASGIDEISYAIDGPQTLGMLAIAVLAAALASYLPGRRAAKTAPTEALAEL</sequence>
<protein>
    <submittedName>
        <fullName evidence="10">Putative ABC transport system permease protein</fullName>
    </submittedName>
</protein>
<evidence type="ECO:0000259" key="9">
    <source>
        <dbReference type="Pfam" id="PF12704"/>
    </source>
</evidence>
<evidence type="ECO:0000313" key="10">
    <source>
        <dbReference type="EMBL" id="PFG18072.1"/>
    </source>
</evidence>
<feature type="transmembrane region" description="Helical" evidence="7">
    <location>
        <begin position="383"/>
        <end position="405"/>
    </location>
</feature>
<feature type="transmembrane region" description="Helical" evidence="7">
    <location>
        <begin position="298"/>
        <end position="323"/>
    </location>
</feature>
<dbReference type="Pfam" id="PF12704">
    <property type="entry name" value="MacB_PCD"/>
    <property type="match status" value="1"/>
</dbReference>
<dbReference type="GO" id="GO:0022857">
    <property type="term" value="F:transmembrane transporter activity"/>
    <property type="evidence" value="ECO:0007669"/>
    <property type="project" value="TreeGrafter"/>
</dbReference>
<dbReference type="Pfam" id="PF02687">
    <property type="entry name" value="FtsX"/>
    <property type="match status" value="2"/>
</dbReference>
<comment type="similarity">
    <text evidence="6">Belongs to the ABC-4 integral membrane protein family.</text>
</comment>
<evidence type="ECO:0000256" key="1">
    <source>
        <dbReference type="ARBA" id="ARBA00004651"/>
    </source>
</evidence>
<comment type="subcellular location">
    <subcellularLocation>
        <location evidence="1">Cell membrane</location>
        <topology evidence="1">Multi-pass membrane protein</topology>
    </subcellularLocation>
</comment>
<keyword evidence="11" id="KW-1185">Reference proteome</keyword>
<dbReference type="GO" id="GO:0005886">
    <property type="term" value="C:plasma membrane"/>
    <property type="evidence" value="ECO:0007669"/>
    <property type="project" value="UniProtKB-SubCell"/>
</dbReference>
<feature type="transmembrane region" description="Helical" evidence="7">
    <location>
        <begin position="411"/>
        <end position="438"/>
    </location>
</feature>
<dbReference type="InterPro" id="IPR025857">
    <property type="entry name" value="MacB_PCD"/>
</dbReference>
<evidence type="ECO:0000256" key="4">
    <source>
        <dbReference type="ARBA" id="ARBA00022989"/>
    </source>
</evidence>
<feature type="transmembrane region" description="Helical" evidence="7">
    <location>
        <begin position="679"/>
        <end position="708"/>
    </location>
</feature>
<evidence type="ECO:0000256" key="6">
    <source>
        <dbReference type="ARBA" id="ARBA00038076"/>
    </source>
</evidence>
<accession>A0A2A9CWM3</accession>
<feature type="transmembrane region" description="Helical" evidence="7">
    <location>
        <begin position="335"/>
        <end position="355"/>
    </location>
</feature>
<feature type="transmembrane region" description="Helical" evidence="7">
    <location>
        <begin position="466"/>
        <end position="485"/>
    </location>
</feature>
<evidence type="ECO:0000256" key="7">
    <source>
        <dbReference type="SAM" id="Phobius"/>
    </source>
</evidence>
<dbReference type="AlphaFoldDB" id="A0A2A9CWM3"/>
<keyword evidence="2" id="KW-1003">Cell membrane</keyword>
<evidence type="ECO:0000256" key="5">
    <source>
        <dbReference type="ARBA" id="ARBA00023136"/>
    </source>
</evidence>
<feature type="domain" description="ABC3 transporter permease C-terminal" evidence="8">
    <location>
        <begin position="251"/>
        <end position="363"/>
    </location>
</feature>
<evidence type="ECO:0000256" key="2">
    <source>
        <dbReference type="ARBA" id="ARBA00022475"/>
    </source>
</evidence>
<gene>
    <name evidence="10" type="ORF">ATK74_2652</name>
</gene>
<dbReference type="EMBL" id="PDJC01000001">
    <property type="protein sequence ID" value="PFG18072.1"/>
    <property type="molecule type" value="Genomic_DNA"/>
</dbReference>
<comment type="caution">
    <text evidence="10">The sequence shown here is derived from an EMBL/GenBank/DDBJ whole genome shotgun (WGS) entry which is preliminary data.</text>
</comment>